<dbReference type="Proteomes" id="UP000281553">
    <property type="component" value="Unassembled WGS sequence"/>
</dbReference>
<accession>A0A3P6R419</accession>
<gene>
    <name evidence="1" type="ORF">DILT_LOCUS1046</name>
</gene>
<dbReference type="OrthoDB" id="6290607at2759"/>
<organism evidence="1 2">
    <name type="scientific">Dibothriocephalus latus</name>
    <name type="common">Fish tapeworm</name>
    <name type="synonym">Diphyllobothrium latum</name>
    <dbReference type="NCBI Taxonomy" id="60516"/>
    <lineage>
        <taxon>Eukaryota</taxon>
        <taxon>Metazoa</taxon>
        <taxon>Spiralia</taxon>
        <taxon>Lophotrochozoa</taxon>
        <taxon>Platyhelminthes</taxon>
        <taxon>Cestoda</taxon>
        <taxon>Eucestoda</taxon>
        <taxon>Diphyllobothriidea</taxon>
        <taxon>Diphyllobothriidae</taxon>
        <taxon>Dibothriocephalus</taxon>
    </lineage>
</organism>
<dbReference type="AlphaFoldDB" id="A0A3P6R419"/>
<proteinExistence type="predicted"/>
<evidence type="ECO:0000313" key="2">
    <source>
        <dbReference type="Proteomes" id="UP000281553"/>
    </source>
</evidence>
<evidence type="ECO:0000313" key="1">
    <source>
        <dbReference type="EMBL" id="VDK39544.1"/>
    </source>
</evidence>
<sequence length="125" mass="14248">MLEYVFNHVLIARHLAQALASPTYELCKGDGEDCQYVSYRAVDETKGEDCRYACSRQRENLNATVPACYRPESDQPCSPYDVYGRKGYDKTFEIHVDCVKACHFVDKGKLTHCLKSFCQSPLSLH</sequence>
<name>A0A3P6R419_DIBLA</name>
<protein>
    <submittedName>
        <fullName evidence="1">Uncharacterized protein</fullName>
    </submittedName>
</protein>
<dbReference type="EMBL" id="UYRU01006011">
    <property type="protein sequence ID" value="VDK39544.1"/>
    <property type="molecule type" value="Genomic_DNA"/>
</dbReference>
<keyword evidence="2" id="KW-1185">Reference proteome</keyword>
<reference evidence="1 2" key="1">
    <citation type="submission" date="2018-11" db="EMBL/GenBank/DDBJ databases">
        <authorList>
            <consortium name="Pathogen Informatics"/>
        </authorList>
    </citation>
    <scope>NUCLEOTIDE SEQUENCE [LARGE SCALE GENOMIC DNA]</scope>
</reference>